<reference evidence="1" key="2">
    <citation type="journal article" date="2023" name="Microbiol Resour">
        <title>Decontamination and Annotation of the Draft Genome Sequence of the Oomycete Lagenidium giganteum ARSEF 373.</title>
        <authorList>
            <person name="Morgan W.R."/>
            <person name="Tartar A."/>
        </authorList>
    </citation>
    <scope>NUCLEOTIDE SEQUENCE</scope>
    <source>
        <strain evidence="1">ARSEF 373</strain>
    </source>
</reference>
<name>A0AAV2YVF2_9STRA</name>
<dbReference type="AlphaFoldDB" id="A0AAV2YVF2"/>
<organism evidence="1 2">
    <name type="scientific">Lagenidium giganteum</name>
    <dbReference type="NCBI Taxonomy" id="4803"/>
    <lineage>
        <taxon>Eukaryota</taxon>
        <taxon>Sar</taxon>
        <taxon>Stramenopiles</taxon>
        <taxon>Oomycota</taxon>
        <taxon>Peronosporomycetes</taxon>
        <taxon>Pythiales</taxon>
        <taxon>Pythiaceae</taxon>
    </lineage>
</organism>
<evidence type="ECO:0000313" key="1">
    <source>
        <dbReference type="EMBL" id="DAZ98115.1"/>
    </source>
</evidence>
<gene>
    <name evidence="1" type="ORF">N0F65_003101</name>
</gene>
<protein>
    <submittedName>
        <fullName evidence="1">Uncharacterized protein</fullName>
    </submittedName>
</protein>
<sequence>MTGDNSEIKSFLEGRIQDPSDDTYIMRWGKYRNKTIKWIHENDKKYFG</sequence>
<accession>A0AAV2YVF2</accession>
<dbReference type="EMBL" id="DAKRPA010000115">
    <property type="protein sequence ID" value="DAZ98115.1"/>
    <property type="molecule type" value="Genomic_DNA"/>
</dbReference>
<proteinExistence type="predicted"/>
<dbReference type="Proteomes" id="UP001146120">
    <property type="component" value="Unassembled WGS sequence"/>
</dbReference>
<keyword evidence="2" id="KW-1185">Reference proteome</keyword>
<evidence type="ECO:0000313" key="2">
    <source>
        <dbReference type="Proteomes" id="UP001146120"/>
    </source>
</evidence>
<reference evidence="1" key="1">
    <citation type="submission" date="2022-11" db="EMBL/GenBank/DDBJ databases">
        <authorList>
            <person name="Morgan W.R."/>
            <person name="Tartar A."/>
        </authorList>
    </citation>
    <scope>NUCLEOTIDE SEQUENCE</scope>
    <source>
        <strain evidence="1">ARSEF 373</strain>
    </source>
</reference>
<comment type="caution">
    <text evidence="1">The sequence shown here is derived from an EMBL/GenBank/DDBJ whole genome shotgun (WGS) entry which is preliminary data.</text>
</comment>